<sequence>MEKKATPSRRKRKRMKFQYIPQEEESVTITNQTNVSLNIVKHLFSKQSDNNIMFSPLSLQVVLSLIAAGSEGPTQQQLLHFLRSESTNNLNSFVAKLVSITLSDAAPAGGPRLSFFNGLWFDQALSLKPSFEQIVSNDYKATLDSVDFQNKAVEVTNDVNLWAKKETNGLIEEILPSDSVNNLTKLIFANALYFKGVWDQQFDASETKDYDFHILNGNVIKVPFMTSNEDQFICAFDDFKVLRLPYRQDGLSALIERVASQSEVLHQNLRRFSQKRVGDFRIPRFKVSFGFETSDMLKELGVVLPFSPGGLTKMVDFLEHQDLFVSRIFHKSFIEVNEEGTEVAAVTAAVFGVKGVSPRVDFVADHPFLFLIREDLTETILFVGQVLNPFVE</sequence>
<dbReference type="EMBL" id="PSQE01000003">
    <property type="protein sequence ID" value="RHN66865.1"/>
    <property type="molecule type" value="Genomic_DNA"/>
</dbReference>
<dbReference type="AlphaFoldDB" id="G7IXX4"/>
<dbReference type="MEROPS" id="I04.087"/>
<dbReference type="EMBL" id="CM001219">
    <property type="protein sequence ID" value="AES70102.1"/>
    <property type="molecule type" value="Genomic_DNA"/>
</dbReference>
<dbReference type="SMART" id="SM00093">
    <property type="entry name" value="SERPIN"/>
    <property type="match status" value="1"/>
</dbReference>
<gene>
    <name evidence="4" type="ordered locus">MTR_3g048000</name>
    <name evidence="5" type="ORF">MtrunA17_Chr3g0096411</name>
</gene>
<dbReference type="InterPro" id="IPR023795">
    <property type="entry name" value="Serpin_CS"/>
</dbReference>
<dbReference type="Pfam" id="PF00079">
    <property type="entry name" value="Serpin"/>
    <property type="match status" value="1"/>
</dbReference>
<dbReference type="PaxDb" id="3880-AES70102"/>
<name>G7IXX4_MEDTR</name>
<dbReference type="InterPro" id="IPR023796">
    <property type="entry name" value="Serpin_dom"/>
</dbReference>
<keyword evidence="7" id="KW-1185">Reference proteome</keyword>
<dbReference type="Proteomes" id="UP000002051">
    <property type="component" value="Chromosome 3"/>
</dbReference>
<dbReference type="Gene3D" id="3.30.497.10">
    <property type="entry name" value="Antithrombin, subunit I, domain 2"/>
    <property type="match status" value="1"/>
</dbReference>
<dbReference type="OMA" id="PNNTKMR"/>
<evidence type="ECO:0000313" key="7">
    <source>
        <dbReference type="Proteomes" id="UP000002051"/>
    </source>
</evidence>
<dbReference type="EnsemblPlants" id="AES70102">
    <property type="protein sequence ID" value="AES70102"/>
    <property type="gene ID" value="MTR_3g048000"/>
</dbReference>
<dbReference type="InterPro" id="IPR042185">
    <property type="entry name" value="Serpin_sf_2"/>
</dbReference>
<reference evidence="4 7" key="1">
    <citation type="journal article" date="2011" name="Nature">
        <title>The Medicago genome provides insight into the evolution of rhizobial symbioses.</title>
        <authorList>
            <person name="Young N.D."/>
            <person name="Debelle F."/>
            <person name="Oldroyd G.E."/>
            <person name="Geurts R."/>
            <person name="Cannon S.B."/>
            <person name="Udvardi M.K."/>
            <person name="Benedito V.A."/>
            <person name="Mayer K.F."/>
            <person name="Gouzy J."/>
            <person name="Schoof H."/>
            <person name="Van de Peer Y."/>
            <person name="Proost S."/>
            <person name="Cook D.R."/>
            <person name="Meyers B.C."/>
            <person name="Spannagl M."/>
            <person name="Cheung F."/>
            <person name="De Mita S."/>
            <person name="Krishnakumar V."/>
            <person name="Gundlach H."/>
            <person name="Zhou S."/>
            <person name="Mudge J."/>
            <person name="Bharti A.K."/>
            <person name="Murray J.D."/>
            <person name="Naoumkina M.A."/>
            <person name="Rosen B."/>
            <person name="Silverstein K.A."/>
            <person name="Tang H."/>
            <person name="Rombauts S."/>
            <person name="Zhao P.X."/>
            <person name="Zhou P."/>
            <person name="Barbe V."/>
            <person name="Bardou P."/>
            <person name="Bechner M."/>
            <person name="Bellec A."/>
            <person name="Berger A."/>
            <person name="Berges H."/>
            <person name="Bidwell S."/>
            <person name="Bisseling T."/>
            <person name="Choisne N."/>
            <person name="Couloux A."/>
            <person name="Denny R."/>
            <person name="Deshpande S."/>
            <person name="Dai X."/>
            <person name="Doyle J.J."/>
            <person name="Dudez A.M."/>
            <person name="Farmer A.D."/>
            <person name="Fouteau S."/>
            <person name="Franken C."/>
            <person name="Gibelin C."/>
            <person name="Gish J."/>
            <person name="Goldstein S."/>
            <person name="Gonzalez A.J."/>
            <person name="Green P.J."/>
            <person name="Hallab A."/>
            <person name="Hartog M."/>
            <person name="Hua A."/>
            <person name="Humphray S.J."/>
            <person name="Jeong D.H."/>
            <person name="Jing Y."/>
            <person name="Jocker A."/>
            <person name="Kenton S.M."/>
            <person name="Kim D.J."/>
            <person name="Klee K."/>
            <person name="Lai H."/>
            <person name="Lang C."/>
            <person name="Lin S."/>
            <person name="Macmil S.L."/>
            <person name="Magdelenat G."/>
            <person name="Matthews L."/>
            <person name="McCorrison J."/>
            <person name="Monaghan E.L."/>
            <person name="Mun J.H."/>
            <person name="Najar F.Z."/>
            <person name="Nicholson C."/>
            <person name="Noirot C."/>
            <person name="O'Bleness M."/>
            <person name="Paule C.R."/>
            <person name="Poulain J."/>
            <person name="Prion F."/>
            <person name="Qin B."/>
            <person name="Qu C."/>
            <person name="Retzel E.F."/>
            <person name="Riddle C."/>
            <person name="Sallet E."/>
            <person name="Samain S."/>
            <person name="Samson N."/>
            <person name="Sanders I."/>
            <person name="Saurat O."/>
            <person name="Scarpelli C."/>
            <person name="Schiex T."/>
            <person name="Segurens B."/>
            <person name="Severin A.J."/>
            <person name="Sherrier D.J."/>
            <person name="Shi R."/>
            <person name="Sims S."/>
            <person name="Singer S.R."/>
            <person name="Sinharoy S."/>
            <person name="Sterck L."/>
            <person name="Viollet A."/>
            <person name="Wang B.B."/>
            <person name="Wang K."/>
            <person name="Wang M."/>
            <person name="Wang X."/>
            <person name="Warfsmann J."/>
            <person name="Weissenbach J."/>
            <person name="White D.D."/>
            <person name="White J.D."/>
            <person name="Wiley G.B."/>
            <person name="Wincker P."/>
            <person name="Xing Y."/>
            <person name="Yang L."/>
            <person name="Yao Z."/>
            <person name="Ying F."/>
            <person name="Zhai J."/>
            <person name="Zhou L."/>
            <person name="Zuber A."/>
            <person name="Denarie J."/>
            <person name="Dixon R.A."/>
            <person name="May G.D."/>
            <person name="Schwartz D.C."/>
            <person name="Rogers J."/>
            <person name="Quetier F."/>
            <person name="Town C.D."/>
            <person name="Roe B.A."/>
        </authorList>
    </citation>
    <scope>NUCLEOTIDE SEQUENCE [LARGE SCALE GENOMIC DNA]</scope>
    <source>
        <strain evidence="4">A17</strain>
        <strain evidence="6 7">cv. Jemalong A17</strain>
    </source>
</reference>
<dbReference type="GO" id="GO:0004867">
    <property type="term" value="F:serine-type endopeptidase inhibitor activity"/>
    <property type="evidence" value="ECO:0007669"/>
    <property type="project" value="InterPro"/>
</dbReference>
<evidence type="ECO:0000256" key="2">
    <source>
        <dbReference type="RuleBase" id="RU000411"/>
    </source>
</evidence>
<evidence type="ECO:0000313" key="5">
    <source>
        <dbReference type="EMBL" id="RHN66865.1"/>
    </source>
</evidence>
<evidence type="ECO:0000256" key="1">
    <source>
        <dbReference type="ARBA" id="ARBA00009500"/>
    </source>
</evidence>
<evidence type="ECO:0000259" key="3">
    <source>
        <dbReference type="SMART" id="SM00093"/>
    </source>
</evidence>
<organism evidence="4 7">
    <name type="scientific">Medicago truncatula</name>
    <name type="common">Barrel medic</name>
    <name type="synonym">Medicago tribuloides</name>
    <dbReference type="NCBI Taxonomy" id="3880"/>
    <lineage>
        <taxon>Eukaryota</taxon>
        <taxon>Viridiplantae</taxon>
        <taxon>Streptophyta</taxon>
        <taxon>Embryophyta</taxon>
        <taxon>Tracheophyta</taxon>
        <taxon>Spermatophyta</taxon>
        <taxon>Magnoliopsida</taxon>
        <taxon>eudicotyledons</taxon>
        <taxon>Gunneridae</taxon>
        <taxon>Pentapetalae</taxon>
        <taxon>rosids</taxon>
        <taxon>fabids</taxon>
        <taxon>Fabales</taxon>
        <taxon>Fabaceae</taxon>
        <taxon>Papilionoideae</taxon>
        <taxon>50 kb inversion clade</taxon>
        <taxon>NPAAA clade</taxon>
        <taxon>Hologalegina</taxon>
        <taxon>IRL clade</taxon>
        <taxon>Trifolieae</taxon>
        <taxon>Medicago</taxon>
    </lineage>
</organism>
<dbReference type="PANTHER" id="PTHR11461:SF211">
    <property type="entry name" value="GH10112P-RELATED"/>
    <property type="match status" value="1"/>
</dbReference>
<dbReference type="InterPro" id="IPR042178">
    <property type="entry name" value="Serpin_sf_1"/>
</dbReference>
<dbReference type="eggNOG" id="KOG2392">
    <property type="taxonomic scope" value="Eukaryota"/>
</dbReference>
<dbReference type="Gramene" id="rna14976">
    <property type="protein sequence ID" value="RHN66865.1"/>
    <property type="gene ID" value="gene14976"/>
</dbReference>
<evidence type="ECO:0000313" key="4">
    <source>
        <dbReference type="EMBL" id="AES70102.1"/>
    </source>
</evidence>
<dbReference type="Proteomes" id="UP000265566">
    <property type="component" value="Chromosome 3"/>
</dbReference>
<dbReference type="HOGENOM" id="CLU_023330_4_0_1"/>
<dbReference type="PROSITE" id="PS00284">
    <property type="entry name" value="SERPIN"/>
    <property type="match status" value="1"/>
</dbReference>
<protein>
    <submittedName>
        <fullName evidence="5">Putative Serpin family protein</fullName>
    </submittedName>
    <submittedName>
        <fullName evidence="4">Serpin-like protein</fullName>
    </submittedName>
</protein>
<evidence type="ECO:0000313" key="6">
    <source>
        <dbReference type="EnsemblPlants" id="AES70102"/>
    </source>
</evidence>
<dbReference type="Gene3D" id="2.30.39.10">
    <property type="entry name" value="Alpha-1-antitrypsin, domain 1"/>
    <property type="match status" value="1"/>
</dbReference>
<dbReference type="GO" id="GO:0005615">
    <property type="term" value="C:extracellular space"/>
    <property type="evidence" value="ECO:0000318"/>
    <property type="project" value="GO_Central"/>
</dbReference>
<dbReference type="InterPro" id="IPR000215">
    <property type="entry name" value="Serpin_fam"/>
</dbReference>
<dbReference type="SUPFAM" id="SSF56574">
    <property type="entry name" value="Serpins"/>
    <property type="match status" value="1"/>
</dbReference>
<proteinExistence type="inferred from homology"/>
<feature type="domain" description="Serpin" evidence="3">
    <location>
        <begin position="37"/>
        <end position="389"/>
    </location>
</feature>
<accession>G7IXX4</accession>
<dbReference type="CDD" id="cd02043">
    <property type="entry name" value="serpinP_plants"/>
    <property type="match status" value="1"/>
</dbReference>
<reference evidence="6" key="3">
    <citation type="submission" date="2015-04" db="UniProtKB">
        <authorList>
            <consortium name="EnsemblPlants"/>
        </authorList>
    </citation>
    <scope>IDENTIFICATION</scope>
    <source>
        <strain evidence="6">cv. Jemalong A17</strain>
    </source>
</reference>
<dbReference type="PANTHER" id="PTHR11461">
    <property type="entry name" value="SERINE PROTEASE INHIBITOR, SERPIN"/>
    <property type="match status" value="1"/>
</dbReference>
<reference evidence="4 7" key="2">
    <citation type="journal article" date="2014" name="BMC Genomics">
        <title>An improved genome release (version Mt4.0) for the model legume Medicago truncatula.</title>
        <authorList>
            <person name="Tang H."/>
            <person name="Krishnakumar V."/>
            <person name="Bidwell S."/>
            <person name="Rosen B."/>
            <person name="Chan A."/>
            <person name="Zhou S."/>
            <person name="Gentzbittel L."/>
            <person name="Childs K.L."/>
            <person name="Yandell M."/>
            <person name="Gundlach H."/>
            <person name="Mayer K.F."/>
            <person name="Schwartz D.C."/>
            <person name="Town C.D."/>
        </authorList>
    </citation>
    <scope>GENOME REANNOTATION</scope>
    <source>
        <strain evidence="6 7">cv. Jemalong A17</strain>
    </source>
</reference>
<comment type="similarity">
    <text evidence="1 2">Belongs to the serpin family.</text>
</comment>
<reference evidence="5" key="4">
    <citation type="journal article" date="2018" name="Nat. Plants">
        <title>Whole-genome landscape of Medicago truncatula symbiotic genes.</title>
        <authorList>
            <person name="Pecrix Y."/>
            <person name="Gamas P."/>
            <person name="Carrere S."/>
        </authorList>
    </citation>
    <scope>NUCLEOTIDE SEQUENCE</scope>
    <source>
        <tissue evidence="5">Leaves</tissue>
    </source>
</reference>
<dbReference type="InterPro" id="IPR036186">
    <property type="entry name" value="Serpin_sf"/>
</dbReference>